<evidence type="ECO:0000256" key="2">
    <source>
        <dbReference type="ARBA" id="ARBA00004613"/>
    </source>
</evidence>
<evidence type="ECO:0000256" key="7">
    <source>
        <dbReference type="ARBA" id="ARBA00022801"/>
    </source>
</evidence>
<feature type="domain" description="Glycoside hydrolase family 5" evidence="10">
    <location>
        <begin position="32"/>
        <end position="317"/>
    </location>
</feature>
<dbReference type="InterPro" id="IPR045053">
    <property type="entry name" value="MAN-like"/>
</dbReference>
<evidence type="ECO:0000256" key="5">
    <source>
        <dbReference type="ARBA" id="ARBA00022525"/>
    </source>
</evidence>
<keyword evidence="12" id="KW-1185">Reference proteome</keyword>
<evidence type="ECO:0000259" key="10">
    <source>
        <dbReference type="Pfam" id="PF26410"/>
    </source>
</evidence>
<feature type="chain" id="PRO_5040494020" description="mannan endo-1,4-beta-mannosidase" evidence="9">
    <location>
        <begin position="16"/>
        <end position="372"/>
    </location>
</feature>
<evidence type="ECO:0000256" key="8">
    <source>
        <dbReference type="ARBA" id="ARBA00023295"/>
    </source>
</evidence>
<sequence>MHFLAFLSLASVVFAAHLGLREKPKENDTKSYCKTAELNFSIDGEIKYYAGTNIYWMGFQKNDADVDKALDDVKNSGLKMIRVWGFNDVNKEPTDGSVWFQSLVKGKPPVINTGVDGLQRLDYVVKGCEDRGIKMIINFVNNWTDYGGMAAYLNYYGGSGNPDWYKKEEIQSQYKAYIQAVVSRYKNSKAVFAWELANEPRCHGCDTSVIYDWAESTSKYIKSLDSNHMVCLGDEGFGLQGDGSYPYTFEEGIDFEKNIQIETLDFATFHLYPASWGVTNDFGNEWVQKHGDVCAEANKPCLLEEYGVKSDKCNVEMQWQNAAFKTKGIGADCFWDFGAQLSTGKSPDDGNTIFYGTSDYTCLVNDHVKAIG</sequence>
<evidence type="ECO:0000256" key="6">
    <source>
        <dbReference type="ARBA" id="ARBA00022729"/>
    </source>
</evidence>
<keyword evidence="6 9" id="KW-0732">Signal</keyword>
<comment type="catalytic activity">
    <reaction evidence="1">
        <text>Random hydrolysis of (1-&gt;4)-beta-D-mannosidic linkages in mannans, galactomannans and glucomannans.</text>
        <dbReference type="EC" id="3.2.1.78"/>
    </reaction>
</comment>
<dbReference type="FunFam" id="3.20.20.80:FF:000076">
    <property type="entry name" value="Mannan endo-1,4-beta-mannosidase A"/>
    <property type="match status" value="1"/>
</dbReference>
<evidence type="ECO:0000256" key="1">
    <source>
        <dbReference type="ARBA" id="ARBA00001678"/>
    </source>
</evidence>
<dbReference type="AlphaFoldDB" id="A0A9P4HWA1"/>
<name>A0A9P4HWA1_9PEZI</name>
<dbReference type="GO" id="GO:0046355">
    <property type="term" value="P:mannan catabolic process"/>
    <property type="evidence" value="ECO:0007669"/>
    <property type="project" value="UniProtKB-ARBA"/>
</dbReference>
<comment type="caution">
    <text evidence="11">The sequence shown here is derived from an EMBL/GenBank/DDBJ whole genome shotgun (WGS) entry which is preliminary data.</text>
</comment>
<evidence type="ECO:0000256" key="3">
    <source>
        <dbReference type="ARBA" id="ARBA00005641"/>
    </source>
</evidence>
<dbReference type="SUPFAM" id="SSF51445">
    <property type="entry name" value="(Trans)glycosidases"/>
    <property type="match status" value="1"/>
</dbReference>
<dbReference type="Proteomes" id="UP000799776">
    <property type="component" value="Unassembled WGS sequence"/>
</dbReference>
<dbReference type="PANTHER" id="PTHR31451">
    <property type="match status" value="1"/>
</dbReference>
<protein>
    <recommendedName>
        <fullName evidence="4">mannan endo-1,4-beta-mannosidase</fullName>
        <ecNumber evidence="4">3.2.1.78</ecNumber>
    </recommendedName>
</protein>
<dbReference type="GO" id="GO:0005576">
    <property type="term" value="C:extracellular region"/>
    <property type="evidence" value="ECO:0007669"/>
    <property type="project" value="UniProtKB-SubCell"/>
</dbReference>
<dbReference type="PANTHER" id="PTHR31451:SF39">
    <property type="entry name" value="MANNAN ENDO-1,4-BETA-MANNOSIDASE 1"/>
    <property type="match status" value="1"/>
</dbReference>
<accession>A0A9P4HWA1</accession>
<dbReference type="EMBL" id="ML978713">
    <property type="protein sequence ID" value="KAF2090350.1"/>
    <property type="molecule type" value="Genomic_DNA"/>
</dbReference>
<comment type="similarity">
    <text evidence="3">Belongs to the glycosyl hydrolase 5 (cellulase A) family.</text>
</comment>
<dbReference type="InterPro" id="IPR017853">
    <property type="entry name" value="GH"/>
</dbReference>
<evidence type="ECO:0000313" key="11">
    <source>
        <dbReference type="EMBL" id="KAF2090350.1"/>
    </source>
</evidence>
<evidence type="ECO:0000256" key="9">
    <source>
        <dbReference type="SAM" id="SignalP"/>
    </source>
</evidence>
<gene>
    <name evidence="11" type="ORF">K490DRAFT_63229</name>
</gene>
<dbReference type="Gene3D" id="3.20.20.80">
    <property type="entry name" value="Glycosidases"/>
    <property type="match status" value="1"/>
</dbReference>
<proteinExistence type="inferred from homology"/>
<dbReference type="Pfam" id="PF26410">
    <property type="entry name" value="GH5_mannosidase"/>
    <property type="match status" value="1"/>
</dbReference>
<evidence type="ECO:0000313" key="12">
    <source>
        <dbReference type="Proteomes" id="UP000799776"/>
    </source>
</evidence>
<dbReference type="EC" id="3.2.1.78" evidence="4"/>
<keyword evidence="7 11" id="KW-0378">Hydrolase</keyword>
<reference evidence="11" key="1">
    <citation type="journal article" date="2020" name="Stud. Mycol.">
        <title>101 Dothideomycetes genomes: a test case for predicting lifestyles and emergence of pathogens.</title>
        <authorList>
            <person name="Haridas S."/>
            <person name="Albert R."/>
            <person name="Binder M."/>
            <person name="Bloem J."/>
            <person name="Labutti K."/>
            <person name="Salamov A."/>
            <person name="Andreopoulos B."/>
            <person name="Baker S."/>
            <person name="Barry K."/>
            <person name="Bills G."/>
            <person name="Bluhm B."/>
            <person name="Cannon C."/>
            <person name="Castanera R."/>
            <person name="Culley D."/>
            <person name="Daum C."/>
            <person name="Ezra D."/>
            <person name="Gonzalez J."/>
            <person name="Henrissat B."/>
            <person name="Kuo A."/>
            <person name="Liang C."/>
            <person name="Lipzen A."/>
            <person name="Lutzoni F."/>
            <person name="Magnuson J."/>
            <person name="Mondo S."/>
            <person name="Nolan M."/>
            <person name="Ohm R."/>
            <person name="Pangilinan J."/>
            <person name="Park H.-J."/>
            <person name="Ramirez L."/>
            <person name="Alfaro M."/>
            <person name="Sun H."/>
            <person name="Tritt A."/>
            <person name="Yoshinaga Y."/>
            <person name="Zwiers L.-H."/>
            <person name="Turgeon B."/>
            <person name="Goodwin S."/>
            <person name="Spatafora J."/>
            <person name="Crous P."/>
            <person name="Grigoriev I."/>
        </authorList>
    </citation>
    <scope>NUCLEOTIDE SEQUENCE</scope>
    <source>
        <strain evidence="11">CBS 121410</strain>
    </source>
</reference>
<dbReference type="InterPro" id="IPR001547">
    <property type="entry name" value="Glyco_hydro_5"/>
</dbReference>
<comment type="subcellular location">
    <subcellularLocation>
        <location evidence="2">Secreted</location>
    </subcellularLocation>
</comment>
<feature type="signal peptide" evidence="9">
    <location>
        <begin position="1"/>
        <end position="15"/>
    </location>
</feature>
<dbReference type="GO" id="GO:0016985">
    <property type="term" value="F:mannan endo-1,4-beta-mannosidase activity"/>
    <property type="evidence" value="ECO:0007669"/>
    <property type="project" value="UniProtKB-EC"/>
</dbReference>
<keyword evidence="5" id="KW-0964">Secreted</keyword>
<keyword evidence="8" id="KW-0326">Glycosidase</keyword>
<organism evidence="11 12">
    <name type="scientific">Saccharata proteae CBS 121410</name>
    <dbReference type="NCBI Taxonomy" id="1314787"/>
    <lineage>
        <taxon>Eukaryota</taxon>
        <taxon>Fungi</taxon>
        <taxon>Dikarya</taxon>
        <taxon>Ascomycota</taxon>
        <taxon>Pezizomycotina</taxon>
        <taxon>Dothideomycetes</taxon>
        <taxon>Dothideomycetes incertae sedis</taxon>
        <taxon>Botryosphaeriales</taxon>
        <taxon>Saccharataceae</taxon>
        <taxon>Saccharata</taxon>
    </lineage>
</organism>
<dbReference type="OrthoDB" id="406631at2759"/>
<evidence type="ECO:0000256" key="4">
    <source>
        <dbReference type="ARBA" id="ARBA00012706"/>
    </source>
</evidence>